<feature type="compositionally biased region" description="Polar residues" evidence="14">
    <location>
        <begin position="635"/>
        <end position="644"/>
    </location>
</feature>
<dbReference type="InterPro" id="IPR029901">
    <property type="entry name" value="Spire"/>
</dbReference>
<evidence type="ECO:0000259" key="15">
    <source>
        <dbReference type="PROSITE" id="PS51082"/>
    </source>
</evidence>
<feature type="domain" description="KIND" evidence="16">
    <location>
        <begin position="15"/>
        <end position="208"/>
    </location>
</feature>
<evidence type="ECO:0000256" key="14">
    <source>
        <dbReference type="SAM" id="MobiDB-lite"/>
    </source>
</evidence>
<comment type="subcellular location">
    <subcellularLocation>
        <location evidence="3">Cell membrane</location>
        <topology evidence="3">Peripheral membrane protein</topology>
        <orientation evidence="3">Cytoplasmic side</orientation>
    </subcellularLocation>
    <subcellularLocation>
        <location evidence="2">Cytoplasm</location>
        <location evidence="2">Cytoskeleton</location>
    </subcellularLocation>
    <subcellularLocation>
        <location evidence="1">Cytoplasmic vesicle membrane</location>
        <topology evidence="1">Peripheral membrane protein</topology>
        <orientation evidence="1">Cytoplasmic side</orientation>
    </subcellularLocation>
</comment>
<sequence>MNSKTKCKVNSDGSVCLRDILDSFNSSVKEEHAWALCYQCARYLSDCIQSGRHNNCFIITEVQHVYLKTDGNVHENTVAAGPSPRRQLRNEKDVVAGIGVVIYTALDPDMQSGEEKVISEDLEQLIGDMITDELTLSSDHSHHETDDEGIERDSEENEEPSTSRCSTQVTLQEVIRRCENHLGTLTKTQVEAHYKAVVRALVAEALELSTFLEKVAQGSISLPANSSTSNLDQLQFSDWAKFWVQVMGELRTGVKLKKVNFSKAPIEYELTPYEILMKDIRNCKYNLRKIMVNGDVPSRVTKDAHAIILEFIRSRPPLKKVGDRKLAPQPRTLTPREQLLNSIKKGRKLRPVPLPRTTRRVDAPKSSPKETTTPLKPPTRRLIKVDFSQFEDEDDDDDEPDNTPDSAAEPGLWSNEYPQVCDGALDAYDLATQDYTRATIRRSTLDVVDTNVGCYSVPQSRPGSRQSCNSSESVQLEPEVAKQIQDELTCTQNWQDTISLDDRLSLTLSEIVHIRTVLTKAELEALPVEGRVRHDVEARKVCFLCLKTRFGIFGPWGTRCTLCKRTVCSKCCSKMNIPMEHFSSVPVVLLSPSIMCTPDDETKESIPKSLVNQIPDPDASGTISMKEGSPDCSRPGSSMDSSIISEPGSLGKFRAKAAAVGRASRAMDRFKGAQMMVCHDCKLMVLQIIKSARANRSAIRNKTIQSLTLNLSPVF</sequence>
<dbReference type="GO" id="GO:0030041">
    <property type="term" value="P:actin filament polymerization"/>
    <property type="evidence" value="ECO:0007669"/>
    <property type="project" value="TreeGrafter"/>
</dbReference>
<dbReference type="InterPro" id="IPR013083">
    <property type="entry name" value="Znf_RING/FYVE/PHD"/>
</dbReference>
<dbReference type="SUPFAM" id="SSF57903">
    <property type="entry name" value="FYVE/PHD zinc finger"/>
    <property type="match status" value="1"/>
</dbReference>
<keyword evidence="9" id="KW-0653">Protein transport</keyword>
<evidence type="ECO:0000256" key="6">
    <source>
        <dbReference type="ARBA" id="ARBA00022475"/>
    </source>
</evidence>
<keyword evidence="8" id="KW-0677">Repeat</keyword>
<keyword evidence="12" id="KW-0206">Cytoskeleton</keyword>
<keyword evidence="5" id="KW-0813">Transport</keyword>
<evidence type="ECO:0000256" key="5">
    <source>
        <dbReference type="ARBA" id="ARBA00022448"/>
    </source>
</evidence>
<feature type="compositionally biased region" description="Acidic residues" evidence="14">
    <location>
        <begin position="146"/>
        <end position="159"/>
    </location>
</feature>
<dbReference type="InterPro" id="IPR003124">
    <property type="entry name" value="WH2_dom"/>
</dbReference>
<feature type="domain" description="WH2" evidence="15">
    <location>
        <begin position="335"/>
        <end position="352"/>
    </location>
</feature>
<evidence type="ECO:0008006" key="19">
    <source>
        <dbReference type="Google" id="ProtNLM"/>
    </source>
</evidence>
<dbReference type="PROSITE" id="PS51377">
    <property type="entry name" value="KIND"/>
    <property type="match status" value="1"/>
</dbReference>
<proteinExistence type="inferred from homology"/>
<feature type="compositionally biased region" description="Acidic residues" evidence="14">
    <location>
        <begin position="389"/>
        <end position="402"/>
    </location>
</feature>
<keyword evidence="18" id="KW-1185">Reference proteome</keyword>
<evidence type="ECO:0000256" key="4">
    <source>
        <dbReference type="ARBA" id="ARBA00010956"/>
    </source>
</evidence>
<organism evidence="17 18">
    <name type="scientific">Exocentrus adspersus</name>
    <dbReference type="NCBI Taxonomy" id="1586481"/>
    <lineage>
        <taxon>Eukaryota</taxon>
        <taxon>Metazoa</taxon>
        <taxon>Ecdysozoa</taxon>
        <taxon>Arthropoda</taxon>
        <taxon>Hexapoda</taxon>
        <taxon>Insecta</taxon>
        <taxon>Pterygota</taxon>
        <taxon>Neoptera</taxon>
        <taxon>Endopterygota</taxon>
        <taxon>Coleoptera</taxon>
        <taxon>Polyphaga</taxon>
        <taxon>Cucujiformia</taxon>
        <taxon>Chrysomeloidea</taxon>
        <taxon>Cerambycidae</taxon>
        <taxon>Lamiinae</taxon>
        <taxon>Acanthocinini</taxon>
        <taxon>Exocentrus</taxon>
    </lineage>
</organism>
<dbReference type="GO" id="GO:0005886">
    <property type="term" value="C:plasma membrane"/>
    <property type="evidence" value="ECO:0007669"/>
    <property type="project" value="UniProtKB-SubCell"/>
</dbReference>
<keyword evidence="10" id="KW-0472">Membrane</keyword>
<keyword evidence="6" id="KW-1003">Cell membrane</keyword>
<evidence type="ECO:0000259" key="16">
    <source>
        <dbReference type="PROSITE" id="PS51377"/>
    </source>
</evidence>
<feature type="region of interest" description="Disordered" evidence="14">
    <location>
        <begin position="135"/>
        <end position="168"/>
    </location>
</feature>
<dbReference type="Gene3D" id="3.30.40.10">
    <property type="entry name" value="Zinc/RING finger domain, C3HC4 (zinc finger)"/>
    <property type="match status" value="1"/>
</dbReference>
<dbReference type="GO" id="GO:0005856">
    <property type="term" value="C:cytoskeleton"/>
    <property type="evidence" value="ECO:0007669"/>
    <property type="project" value="UniProtKB-SubCell"/>
</dbReference>
<dbReference type="GO" id="GO:0051639">
    <property type="term" value="P:actin filament network formation"/>
    <property type="evidence" value="ECO:0007669"/>
    <property type="project" value="TreeGrafter"/>
</dbReference>
<evidence type="ECO:0000256" key="8">
    <source>
        <dbReference type="ARBA" id="ARBA00022737"/>
    </source>
</evidence>
<evidence type="ECO:0000256" key="3">
    <source>
        <dbReference type="ARBA" id="ARBA00004413"/>
    </source>
</evidence>
<dbReference type="GO" id="GO:0051295">
    <property type="term" value="P:establishment of meiotic spindle localization"/>
    <property type="evidence" value="ECO:0007669"/>
    <property type="project" value="TreeGrafter"/>
</dbReference>
<evidence type="ECO:0000313" key="17">
    <source>
        <dbReference type="EMBL" id="KAJ8921032.1"/>
    </source>
</evidence>
<dbReference type="SMART" id="SM00750">
    <property type="entry name" value="KIND"/>
    <property type="match status" value="1"/>
</dbReference>
<dbReference type="EMBL" id="JANEYG010000012">
    <property type="protein sequence ID" value="KAJ8921032.1"/>
    <property type="molecule type" value="Genomic_DNA"/>
</dbReference>
<dbReference type="GO" id="GO:0045010">
    <property type="term" value="P:actin nucleation"/>
    <property type="evidence" value="ECO:0007669"/>
    <property type="project" value="InterPro"/>
</dbReference>
<evidence type="ECO:0000256" key="1">
    <source>
        <dbReference type="ARBA" id="ARBA00004180"/>
    </source>
</evidence>
<feature type="region of interest" description="Disordered" evidence="14">
    <location>
        <begin position="320"/>
        <end position="416"/>
    </location>
</feature>
<dbReference type="Pfam" id="PF16474">
    <property type="entry name" value="KIND"/>
    <property type="match status" value="1"/>
</dbReference>
<evidence type="ECO:0000256" key="13">
    <source>
        <dbReference type="ARBA" id="ARBA00023329"/>
    </source>
</evidence>
<comment type="similarity">
    <text evidence="4">Belongs to the spire family.</text>
</comment>
<dbReference type="PANTHER" id="PTHR21345">
    <property type="entry name" value="SPIRE"/>
    <property type="match status" value="1"/>
</dbReference>
<keyword evidence="7" id="KW-0963">Cytoplasm</keyword>
<evidence type="ECO:0000256" key="12">
    <source>
        <dbReference type="ARBA" id="ARBA00023212"/>
    </source>
</evidence>
<dbReference type="GO" id="GO:0015031">
    <property type="term" value="P:protein transport"/>
    <property type="evidence" value="ECO:0007669"/>
    <property type="project" value="UniProtKB-KW"/>
</dbReference>
<dbReference type="GO" id="GO:0036089">
    <property type="term" value="P:cleavage furrow formation"/>
    <property type="evidence" value="ECO:0007669"/>
    <property type="project" value="TreeGrafter"/>
</dbReference>
<dbReference type="GO" id="GO:0005938">
    <property type="term" value="C:cell cortex"/>
    <property type="evidence" value="ECO:0007669"/>
    <property type="project" value="TreeGrafter"/>
</dbReference>
<feature type="compositionally biased region" description="Low complexity" evidence="14">
    <location>
        <begin position="364"/>
        <end position="374"/>
    </location>
</feature>
<keyword evidence="13" id="KW-0968">Cytoplasmic vesicle</keyword>
<gene>
    <name evidence="17" type="ORF">NQ315_015828</name>
</gene>
<dbReference type="PANTHER" id="PTHR21345:SF3">
    <property type="entry name" value="PROTEIN SPIRE"/>
    <property type="match status" value="1"/>
</dbReference>
<dbReference type="CDD" id="cd22068">
    <property type="entry name" value="WH2_DmSpire_r3-like"/>
    <property type="match status" value="1"/>
</dbReference>
<dbReference type="InterPro" id="IPR011019">
    <property type="entry name" value="KIND_dom"/>
</dbReference>
<dbReference type="AlphaFoldDB" id="A0AAV8W2Y9"/>
<feature type="region of interest" description="Disordered" evidence="14">
    <location>
        <begin position="617"/>
        <end position="647"/>
    </location>
</feature>
<evidence type="ECO:0000256" key="11">
    <source>
        <dbReference type="ARBA" id="ARBA00023203"/>
    </source>
</evidence>
<keyword evidence="11" id="KW-0009">Actin-binding</keyword>
<evidence type="ECO:0000256" key="7">
    <source>
        <dbReference type="ARBA" id="ARBA00022490"/>
    </source>
</evidence>
<reference evidence="17 18" key="1">
    <citation type="journal article" date="2023" name="Insect Mol. Biol.">
        <title>Genome sequencing provides insights into the evolution of gene families encoding plant cell wall-degrading enzymes in longhorned beetles.</title>
        <authorList>
            <person name="Shin N.R."/>
            <person name="Okamura Y."/>
            <person name="Kirsch R."/>
            <person name="Pauchet Y."/>
        </authorList>
    </citation>
    <scope>NUCLEOTIDE SEQUENCE [LARGE SCALE GENOMIC DNA]</scope>
    <source>
        <strain evidence="17">EAD_L_NR</strain>
    </source>
</reference>
<dbReference type="GO" id="GO:0040038">
    <property type="term" value="P:polar body extrusion after meiotic divisions"/>
    <property type="evidence" value="ECO:0007669"/>
    <property type="project" value="TreeGrafter"/>
</dbReference>
<dbReference type="GO" id="GO:0003779">
    <property type="term" value="F:actin binding"/>
    <property type="evidence" value="ECO:0007669"/>
    <property type="project" value="UniProtKB-KW"/>
</dbReference>
<dbReference type="PROSITE" id="PS51082">
    <property type="entry name" value="WH2"/>
    <property type="match status" value="1"/>
</dbReference>
<accession>A0AAV8W2Y9</accession>
<dbReference type="InterPro" id="IPR011011">
    <property type="entry name" value="Znf_FYVE_PHD"/>
</dbReference>
<dbReference type="GO" id="GO:0048193">
    <property type="term" value="P:Golgi vesicle transport"/>
    <property type="evidence" value="ECO:0007669"/>
    <property type="project" value="TreeGrafter"/>
</dbReference>
<evidence type="ECO:0000256" key="10">
    <source>
        <dbReference type="ARBA" id="ARBA00023136"/>
    </source>
</evidence>
<dbReference type="GO" id="GO:0030659">
    <property type="term" value="C:cytoplasmic vesicle membrane"/>
    <property type="evidence" value="ECO:0007669"/>
    <property type="project" value="UniProtKB-SubCell"/>
</dbReference>
<evidence type="ECO:0000313" key="18">
    <source>
        <dbReference type="Proteomes" id="UP001159042"/>
    </source>
</evidence>
<dbReference type="GO" id="GO:0008017">
    <property type="term" value="F:microtubule binding"/>
    <property type="evidence" value="ECO:0007669"/>
    <property type="project" value="TreeGrafter"/>
</dbReference>
<dbReference type="Proteomes" id="UP001159042">
    <property type="component" value="Unassembled WGS sequence"/>
</dbReference>
<evidence type="ECO:0000256" key="2">
    <source>
        <dbReference type="ARBA" id="ARBA00004245"/>
    </source>
</evidence>
<dbReference type="CDD" id="cd22065">
    <property type="entry name" value="WH2_Spire_1-2_r1"/>
    <property type="match status" value="1"/>
</dbReference>
<evidence type="ECO:0000256" key="9">
    <source>
        <dbReference type="ARBA" id="ARBA00022927"/>
    </source>
</evidence>
<dbReference type="Gene3D" id="1.10.510.10">
    <property type="entry name" value="Transferase(Phosphotransferase) domain 1"/>
    <property type="match status" value="1"/>
</dbReference>
<name>A0AAV8W2Y9_9CUCU</name>
<protein>
    <recommendedName>
        <fullName evidence="19">Protein spire</fullName>
    </recommendedName>
</protein>
<comment type="caution">
    <text evidence="17">The sequence shown here is derived from an EMBL/GenBank/DDBJ whole genome shotgun (WGS) entry which is preliminary data.</text>
</comment>